<comment type="similarity">
    <text evidence="2">Belongs to the TenA family.</text>
</comment>
<feature type="domain" description="Thiaminase-2/PQQC" evidence="3">
    <location>
        <begin position="61"/>
        <end position="264"/>
    </location>
</feature>
<dbReference type="CDD" id="cd19365">
    <property type="entry name" value="TenA_C-like"/>
    <property type="match status" value="1"/>
</dbReference>
<reference evidence="4 5" key="1">
    <citation type="submission" date="2020-10" db="EMBL/GenBank/DDBJ databases">
        <title>Ca. Dormibacterota MAGs.</title>
        <authorList>
            <person name="Montgomery K."/>
        </authorList>
    </citation>
    <scope>NUCLEOTIDE SEQUENCE [LARGE SCALE GENOMIC DNA]</scope>
    <source>
        <strain evidence="4">SC8812_S17_18</strain>
    </source>
</reference>
<dbReference type="EC" id="3.5.99.2" evidence="2"/>
<dbReference type="EMBL" id="JAEKNS010000123">
    <property type="protein sequence ID" value="MBJ7595515.1"/>
    <property type="molecule type" value="Genomic_DNA"/>
</dbReference>
<dbReference type="GO" id="GO:0050334">
    <property type="term" value="F:thiaminase activity"/>
    <property type="evidence" value="ECO:0007669"/>
    <property type="project" value="UniProtKB-EC"/>
</dbReference>
<dbReference type="InterPro" id="IPR016084">
    <property type="entry name" value="Haem_Oase-like_multi-hlx"/>
</dbReference>
<dbReference type="InterPro" id="IPR004305">
    <property type="entry name" value="Thiaminase-2/PQQC"/>
</dbReference>
<comment type="catalytic activity">
    <reaction evidence="2">
        <text>4-amino-5-aminomethyl-2-methylpyrimidine + H2O = 4-amino-5-hydroxymethyl-2-methylpyrimidine + NH4(+)</text>
        <dbReference type="Rhea" id="RHEA:31799"/>
        <dbReference type="ChEBI" id="CHEBI:15377"/>
        <dbReference type="ChEBI" id="CHEBI:16892"/>
        <dbReference type="ChEBI" id="CHEBI:28938"/>
        <dbReference type="ChEBI" id="CHEBI:63416"/>
        <dbReference type="EC" id="3.5.99.2"/>
    </reaction>
</comment>
<keyword evidence="2" id="KW-0784">Thiamine biosynthesis</keyword>
<keyword evidence="2" id="KW-0378">Hydrolase</keyword>
<dbReference type="Gene3D" id="1.20.910.10">
    <property type="entry name" value="Heme oxygenase-like"/>
    <property type="match status" value="1"/>
</dbReference>
<dbReference type="AlphaFoldDB" id="A0A934K4B7"/>
<dbReference type="GO" id="GO:0005829">
    <property type="term" value="C:cytosol"/>
    <property type="evidence" value="ECO:0007669"/>
    <property type="project" value="TreeGrafter"/>
</dbReference>
<evidence type="ECO:0000313" key="5">
    <source>
        <dbReference type="Proteomes" id="UP000606991"/>
    </source>
</evidence>
<dbReference type="Pfam" id="PF03070">
    <property type="entry name" value="TENA_THI-4"/>
    <property type="match status" value="1"/>
</dbReference>
<accession>A0A934K4B7</accession>
<dbReference type="InterPro" id="IPR027574">
    <property type="entry name" value="Thiaminase_II"/>
</dbReference>
<evidence type="ECO:0000313" key="4">
    <source>
        <dbReference type="EMBL" id="MBJ7595515.1"/>
    </source>
</evidence>
<dbReference type="GO" id="GO:0009228">
    <property type="term" value="P:thiamine biosynthetic process"/>
    <property type="evidence" value="ECO:0007669"/>
    <property type="project" value="UniProtKB-KW"/>
</dbReference>
<dbReference type="SUPFAM" id="SSF48613">
    <property type="entry name" value="Heme oxygenase-like"/>
    <property type="match status" value="1"/>
</dbReference>
<proteinExistence type="inferred from homology"/>
<dbReference type="NCBIfam" id="TIGR04306">
    <property type="entry name" value="salvage_TenA"/>
    <property type="match status" value="1"/>
</dbReference>
<dbReference type="Proteomes" id="UP000606991">
    <property type="component" value="Unassembled WGS sequence"/>
</dbReference>
<dbReference type="PANTHER" id="PTHR43198">
    <property type="entry name" value="BIFUNCTIONAL TH2 PROTEIN"/>
    <property type="match status" value="1"/>
</dbReference>
<sequence length="271" mass="29769">MDERLHHILCSCRRGDIRGGAARALPRVDRPGRPGDRVTAIEDRVPAEPSPSAFTGRLWAAAATTYAAILRHPFVSGLADGGLDHRSFRFYVVQDGHYLHGFARALALLAARAPTPGVTEMFARHTAALITVERSLHGSLLTELARTDGDMADAGAAPTTLAYTSYLIATCATGSFPDGIAAVLPCYWIYREIGRELQSRSSPDPLFTRWIDTYAGEDFDSAVQELLDLTDSIGATLSQEGRESAIDHFATAARYEWMFWDAAYHRIDWLL</sequence>
<comment type="catalytic activity">
    <reaction evidence="2">
        <text>thiamine + H2O = 5-(2-hydroxyethyl)-4-methylthiazole + 4-amino-5-hydroxymethyl-2-methylpyrimidine + H(+)</text>
        <dbReference type="Rhea" id="RHEA:17509"/>
        <dbReference type="ChEBI" id="CHEBI:15377"/>
        <dbReference type="ChEBI" id="CHEBI:15378"/>
        <dbReference type="ChEBI" id="CHEBI:16892"/>
        <dbReference type="ChEBI" id="CHEBI:17957"/>
        <dbReference type="ChEBI" id="CHEBI:18385"/>
        <dbReference type="EC" id="3.5.99.2"/>
    </reaction>
</comment>
<comment type="function">
    <text evidence="2">Catalyzes an amino-pyrimidine hydrolysis reaction at the C5' of the pyrimidine moiety of thiamine compounds, a reaction that is part of a thiamine salvage pathway.</text>
</comment>
<gene>
    <name evidence="4" type="primary">tenA</name>
    <name evidence="4" type="ORF">JF886_11785</name>
</gene>
<organism evidence="4 5">
    <name type="scientific">Candidatus Aeolococcus gillhamiae</name>
    <dbReference type="NCBI Taxonomy" id="3127015"/>
    <lineage>
        <taxon>Bacteria</taxon>
        <taxon>Bacillati</taxon>
        <taxon>Candidatus Dormiibacterota</taxon>
        <taxon>Candidatus Dormibacteria</taxon>
        <taxon>Candidatus Aeolococcales</taxon>
        <taxon>Candidatus Aeolococcaceae</taxon>
        <taxon>Candidatus Aeolococcus</taxon>
    </lineage>
</organism>
<evidence type="ECO:0000256" key="2">
    <source>
        <dbReference type="RuleBase" id="RU363093"/>
    </source>
</evidence>
<comment type="pathway">
    <text evidence="1 2">Cofactor biosynthesis; thiamine diphosphate biosynthesis.</text>
</comment>
<name>A0A934K4B7_9BACT</name>
<dbReference type="PANTHER" id="PTHR43198:SF2">
    <property type="entry name" value="SI:CH1073-67J19.1-RELATED"/>
    <property type="match status" value="1"/>
</dbReference>
<protein>
    <recommendedName>
        <fullName evidence="2">Aminopyrimidine aminohydrolase</fullName>
        <ecNumber evidence="2">3.5.99.2</ecNumber>
    </recommendedName>
</protein>
<comment type="caution">
    <text evidence="4">The sequence shown here is derived from an EMBL/GenBank/DDBJ whole genome shotgun (WGS) entry which is preliminary data.</text>
</comment>
<evidence type="ECO:0000259" key="3">
    <source>
        <dbReference type="Pfam" id="PF03070"/>
    </source>
</evidence>
<dbReference type="InterPro" id="IPR050967">
    <property type="entry name" value="Thiamine_Salvage_TenA"/>
</dbReference>
<evidence type="ECO:0000256" key="1">
    <source>
        <dbReference type="ARBA" id="ARBA00004948"/>
    </source>
</evidence>